<dbReference type="EMBL" id="CP119878">
    <property type="protein sequence ID" value="WFD34622.1"/>
    <property type="molecule type" value="Genomic_DNA"/>
</dbReference>
<name>A0AAF0EU39_9BASI</name>
<dbReference type="Proteomes" id="UP001219933">
    <property type="component" value="Chromosome 2"/>
</dbReference>
<gene>
    <name evidence="5" type="primary">LTE1</name>
    <name evidence="5" type="ORF">MCUN1_001463</name>
</gene>
<evidence type="ECO:0000313" key="5">
    <source>
        <dbReference type="EMBL" id="WFD34622.1"/>
    </source>
</evidence>
<feature type="compositionally biased region" description="Polar residues" evidence="3">
    <location>
        <begin position="410"/>
        <end position="429"/>
    </location>
</feature>
<evidence type="ECO:0000256" key="2">
    <source>
        <dbReference type="SAM" id="Coils"/>
    </source>
</evidence>
<feature type="compositionally biased region" description="Basic residues" evidence="3">
    <location>
        <begin position="395"/>
        <end position="406"/>
    </location>
</feature>
<keyword evidence="2" id="KW-0175">Coiled coil</keyword>
<dbReference type="Pfam" id="PF00617">
    <property type="entry name" value="RasGEF"/>
    <property type="match status" value="1"/>
</dbReference>
<dbReference type="Gene3D" id="1.10.840.10">
    <property type="entry name" value="Ras guanine-nucleotide exchange factors catalytic domain"/>
    <property type="match status" value="1"/>
</dbReference>
<proteinExistence type="predicted"/>
<dbReference type="InterPro" id="IPR023578">
    <property type="entry name" value="Ras_GEF_dom_sf"/>
</dbReference>
<dbReference type="Pfam" id="PF00618">
    <property type="entry name" value="RasGEF_N"/>
    <property type="match status" value="1"/>
</dbReference>
<dbReference type="InterPro" id="IPR001895">
    <property type="entry name" value="RASGEF_cat_dom"/>
</dbReference>
<feature type="compositionally biased region" description="Basic and acidic residues" evidence="3">
    <location>
        <begin position="371"/>
        <end position="381"/>
    </location>
</feature>
<evidence type="ECO:0000313" key="6">
    <source>
        <dbReference type="Proteomes" id="UP001219933"/>
    </source>
</evidence>
<feature type="region of interest" description="Disordered" evidence="3">
    <location>
        <begin position="341"/>
        <end position="444"/>
    </location>
</feature>
<dbReference type="Gene3D" id="1.20.870.10">
    <property type="entry name" value="Son of sevenless (SoS) protein Chain: S domain 1"/>
    <property type="match status" value="1"/>
</dbReference>
<organism evidence="5 6">
    <name type="scientific">Malassezia cuniculi</name>
    <dbReference type="NCBI Taxonomy" id="948313"/>
    <lineage>
        <taxon>Eukaryota</taxon>
        <taxon>Fungi</taxon>
        <taxon>Dikarya</taxon>
        <taxon>Basidiomycota</taxon>
        <taxon>Ustilaginomycotina</taxon>
        <taxon>Malasseziomycetes</taxon>
        <taxon>Malasseziales</taxon>
        <taxon>Malasseziaceae</taxon>
        <taxon>Malassezia</taxon>
    </lineage>
</organism>
<reference evidence="5" key="1">
    <citation type="submission" date="2023-03" db="EMBL/GenBank/DDBJ databases">
        <title>Mating type loci evolution in Malassezia.</title>
        <authorList>
            <person name="Coelho M.A."/>
        </authorList>
    </citation>
    <scope>NUCLEOTIDE SEQUENCE</scope>
    <source>
        <strain evidence="5">CBS 11721</strain>
    </source>
</reference>
<feature type="compositionally biased region" description="Low complexity" evidence="3">
    <location>
        <begin position="341"/>
        <end position="358"/>
    </location>
</feature>
<keyword evidence="1" id="KW-0344">Guanine-nucleotide releasing factor</keyword>
<keyword evidence="6" id="KW-1185">Reference proteome</keyword>
<dbReference type="GO" id="GO:0005085">
    <property type="term" value="F:guanyl-nucleotide exchange factor activity"/>
    <property type="evidence" value="ECO:0007669"/>
    <property type="project" value="UniProtKB-KW"/>
</dbReference>
<dbReference type="GO" id="GO:0007265">
    <property type="term" value="P:Ras protein signal transduction"/>
    <property type="evidence" value="ECO:0007669"/>
    <property type="project" value="TreeGrafter"/>
</dbReference>
<dbReference type="PANTHER" id="PTHR23113:SF363">
    <property type="entry name" value="PROTEIN SON OF SEVENLESS"/>
    <property type="match status" value="1"/>
</dbReference>
<dbReference type="GO" id="GO:0005886">
    <property type="term" value="C:plasma membrane"/>
    <property type="evidence" value="ECO:0007669"/>
    <property type="project" value="TreeGrafter"/>
</dbReference>
<dbReference type="SUPFAM" id="SSF48366">
    <property type="entry name" value="Ras GEF"/>
    <property type="match status" value="1"/>
</dbReference>
<dbReference type="AlphaFoldDB" id="A0AAF0EU39"/>
<accession>A0AAF0EU39</accession>
<evidence type="ECO:0000256" key="1">
    <source>
        <dbReference type="ARBA" id="ARBA00022658"/>
    </source>
</evidence>
<dbReference type="InterPro" id="IPR036964">
    <property type="entry name" value="RASGEF_cat_dom_sf"/>
</dbReference>
<feature type="domain" description="Ras-GEF" evidence="4">
    <location>
        <begin position="503"/>
        <end position="793"/>
    </location>
</feature>
<dbReference type="CDD" id="cd06224">
    <property type="entry name" value="REM"/>
    <property type="match status" value="1"/>
</dbReference>
<dbReference type="InterPro" id="IPR000651">
    <property type="entry name" value="Ras-like_Gua-exchang_fac_N"/>
</dbReference>
<sequence>MDPARESNSTDDDILSRVPAPLPGRALRNMRIRTSGSWRKSSSSSNADSSGEGATSTAQKFVEQQPIVCDWLLGPYILIADDPSAEDSHSVLTLDSWEVLSGKQSAEAVSAVMATHIIRPKDAGDPPGRIPLSVHNVLSSPPGLGKLHAQEQIVRTVRDYTVSADAMSIYYDKGHVVPLSVSSRNAQQFPIGKEVLIAATLRRLVAAMTSWTNYDETGLLVDVLLTFRSYVSAMRLFELLQSRFEWAAHELAATPSHTLAANVLQNTYTALRFWVEHYYHTDFRGQLAGRLSRWTIVPAVGDSAGAVMAAEQLISELQAVAREAADKPSFPSAAATLAVQTSTPSLRPSRSMPSLLQSAKGRLGSIRSQRQKSEDASRDEVTPPQTPAASPSRTLRLRKSLRRMRRLASGSQDSSVTGSPTKTDTSNPGSPLKLRSRSGKKEADPAFSLANEQDDLAQMEAALASLEERISEDKRRENLLYPTAPRARPIMPEALPSARNALFFSLRTEYVAQLLDSLEAEFLRSTGWLDVAEISWDQPQSRLGSWEPIYRTFINRSIDAVTGRGAPPQGGALVLIARFNVASSWIACQIVRTSSRAERSRLMAKWIMVAWHCYCHNNIASVCQIMFALQLPAISRLSSTWEELTEGEARVFDDLRHFVSPLDNFKHLRDHMQTHLTSAREGDNCAPYIPFFGLFVADLASNDTLASYTDATLLPNMMPLYDDLDLSQSWDALINVYRMRTKATIIRDILTCQKLVPSVFADSSAPFYAEAWRLDCLPEADIIRLSEIIEPSGGHATRTTAPITIGSGSPVHSFSS</sequence>
<evidence type="ECO:0000259" key="4">
    <source>
        <dbReference type="SMART" id="SM00147"/>
    </source>
</evidence>
<protein>
    <submittedName>
        <fullName evidence="5">Guanine nucleotide exchange factor lte1</fullName>
    </submittedName>
</protein>
<dbReference type="InterPro" id="IPR008937">
    <property type="entry name" value="Ras-like_GEF"/>
</dbReference>
<dbReference type="SMART" id="SM00147">
    <property type="entry name" value="RasGEF"/>
    <property type="match status" value="1"/>
</dbReference>
<feature type="compositionally biased region" description="Low complexity" evidence="3">
    <location>
        <begin position="35"/>
        <end position="50"/>
    </location>
</feature>
<feature type="region of interest" description="Disordered" evidence="3">
    <location>
        <begin position="1"/>
        <end position="58"/>
    </location>
</feature>
<evidence type="ECO:0000256" key="3">
    <source>
        <dbReference type="SAM" id="MobiDB-lite"/>
    </source>
</evidence>
<feature type="coiled-coil region" evidence="2">
    <location>
        <begin position="449"/>
        <end position="476"/>
    </location>
</feature>
<dbReference type="PANTHER" id="PTHR23113">
    <property type="entry name" value="GUANINE NUCLEOTIDE EXCHANGE FACTOR"/>
    <property type="match status" value="1"/>
</dbReference>